<dbReference type="CDD" id="cd03673">
    <property type="entry name" value="NUDIX_Ap6A_hydrolase"/>
    <property type="match status" value="1"/>
</dbReference>
<evidence type="ECO:0000256" key="1">
    <source>
        <dbReference type="ARBA" id="ARBA00022801"/>
    </source>
</evidence>
<reference evidence="4" key="1">
    <citation type="journal article" date="2019" name="Int. J. Syst. Evol. Microbiol.">
        <title>The Global Catalogue of Microorganisms (GCM) 10K type strain sequencing project: providing services to taxonomists for standard genome sequencing and annotation.</title>
        <authorList>
            <consortium name="The Broad Institute Genomics Platform"/>
            <consortium name="The Broad Institute Genome Sequencing Center for Infectious Disease"/>
            <person name="Wu L."/>
            <person name="Ma J."/>
        </authorList>
    </citation>
    <scope>NUCLEOTIDE SEQUENCE [LARGE SCALE GENOMIC DNA]</scope>
    <source>
        <strain evidence="4">JCM 14283</strain>
    </source>
</reference>
<keyword evidence="1 3" id="KW-0378">Hydrolase</keyword>
<dbReference type="PANTHER" id="PTHR21340">
    <property type="entry name" value="DIADENOSINE 5,5-P1,P4-TETRAPHOSPHATE PYROPHOSPHOHYDROLASE MUTT"/>
    <property type="match status" value="1"/>
</dbReference>
<dbReference type="Gene3D" id="3.40.50.1240">
    <property type="entry name" value="Phosphoglycerate mutase-like"/>
    <property type="match status" value="1"/>
</dbReference>
<dbReference type="InterPro" id="IPR020084">
    <property type="entry name" value="NUDIX_hydrolase_CS"/>
</dbReference>
<accession>A0ABP5FRX6</accession>
<organism evidence="3 4">
    <name type="scientific">Terrabacter terrae</name>
    <dbReference type="NCBI Taxonomy" id="318434"/>
    <lineage>
        <taxon>Bacteria</taxon>
        <taxon>Bacillati</taxon>
        <taxon>Actinomycetota</taxon>
        <taxon>Actinomycetes</taxon>
        <taxon>Micrococcales</taxon>
        <taxon>Intrasporangiaceae</taxon>
        <taxon>Terrabacter</taxon>
    </lineage>
</organism>
<dbReference type="InterPro" id="IPR013078">
    <property type="entry name" value="His_Pase_superF_clade-1"/>
</dbReference>
<dbReference type="SUPFAM" id="SSF55811">
    <property type="entry name" value="Nudix"/>
    <property type="match status" value="1"/>
</dbReference>
<dbReference type="SUPFAM" id="SSF53254">
    <property type="entry name" value="Phosphoglycerate mutase-like"/>
    <property type="match status" value="1"/>
</dbReference>
<dbReference type="RefSeq" id="WP_343991120.1">
    <property type="nucleotide sequence ID" value="NZ_BAAANB010000021.1"/>
</dbReference>
<dbReference type="GO" id="GO:0016787">
    <property type="term" value="F:hydrolase activity"/>
    <property type="evidence" value="ECO:0007669"/>
    <property type="project" value="UniProtKB-KW"/>
</dbReference>
<dbReference type="Gene3D" id="3.90.79.10">
    <property type="entry name" value="Nucleoside Triphosphate Pyrophosphohydrolase"/>
    <property type="match status" value="1"/>
</dbReference>
<evidence type="ECO:0000313" key="3">
    <source>
        <dbReference type="EMBL" id="GAA2031468.1"/>
    </source>
</evidence>
<dbReference type="Pfam" id="PF00293">
    <property type="entry name" value="NUDIX"/>
    <property type="match status" value="1"/>
</dbReference>
<dbReference type="PROSITE" id="PS00893">
    <property type="entry name" value="NUDIX_BOX"/>
    <property type="match status" value="1"/>
</dbReference>
<dbReference type="InterPro" id="IPR029033">
    <property type="entry name" value="His_PPase_superfam"/>
</dbReference>
<dbReference type="SMART" id="SM00855">
    <property type="entry name" value="PGAM"/>
    <property type="match status" value="1"/>
</dbReference>
<proteinExistence type="predicted"/>
<name>A0ABP5FRX6_9MICO</name>
<feature type="domain" description="Nudix hydrolase" evidence="2">
    <location>
        <begin position="3"/>
        <end position="133"/>
    </location>
</feature>
<dbReference type="InterPro" id="IPR000086">
    <property type="entry name" value="NUDIX_hydrolase_dom"/>
</dbReference>
<dbReference type="Proteomes" id="UP001501285">
    <property type="component" value="Unassembled WGS sequence"/>
</dbReference>
<evidence type="ECO:0000259" key="2">
    <source>
        <dbReference type="PROSITE" id="PS51462"/>
    </source>
</evidence>
<keyword evidence="4" id="KW-1185">Reference proteome</keyword>
<dbReference type="EMBL" id="BAAANB010000021">
    <property type="protein sequence ID" value="GAA2031468.1"/>
    <property type="molecule type" value="Genomic_DNA"/>
</dbReference>
<dbReference type="InterPro" id="IPR015797">
    <property type="entry name" value="NUDIX_hydrolase-like_dom_sf"/>
</dbReference>
<sequence>MASVIPAAGTLPWRRRDGILQVALVHRPKYDDWSWAKGKLDAGEHPCVAAARETLEETGLVVRLGVPLPSAEYPVLDATGGPATKQVHYWAACVTGGSGRLEHEIDEVAWVDVRAAHDRLDYARDREQLLALVRADRAGELGTWPLAFVRHAKAVPRGTWDGADDRGRPLDAVGRAQSATVSAVLGAYGVTRVVSSSSTRCVSTVEPYAVARGLRVRTRDSLSEEGFAESGDGATRQVRRLLERGEPAALCSHGPVLPALLGLLHARVEASPERGEHVAQRLRAAAGESMRKGEVLVCHVVGRGEQARVVDVERVDT</sequence>
<dbReference type="CDD" id="cd07040">
    <property type="entry name" value="HP"/>
    <property type="match status" value="1"/>
</dbReference>
<evidence type="ECO:0000313" key="4">
    <source>
        <dbReference type="Proteomes" id="UP001501285"/>
    </source>
</evidence>
<dbReference type="Pfam" id="PF00300">
    <property type="entry name" value="His_Phos_1"/>
    <property type="match status" value="1"/>
</dbReference>
<gene>
    <name evidence="3" type="ORF">GCM10009740_21620</name>
</gene>
<comment type="caution">
    <text evidence="3">The sequence shown here is derived from an EMBL/GenBank/DDBJ whole genome shotgun (WGS) entry which is preliminary data.</text>
</comment>
<dbReference type="PANTHER" id="PTHR21340:SF0">
    <property type="entry name" value="BIS(5'-NUCLEOSYL)-TETRAPHOSPHATASE [ASYMMETRICAL]"/>
    <property type="match status" value="1"/>
</dbReference>
<dbReference type="InterPro" id="IPR051325">
    <property type="entry name" value="Nudix_hydrolase_domain"/>
</dbReference>
<dbReference type="PROSITE" id="PS51462">
    <property type="entry name" value="NUDIX"/>
    <property type="match status" value="1"/>
</dbReference>
<protein>
    <submittedName>
        <fullName evidence="3">NUDIX hydrolase</fullName>
    </submittedName>
</protein>